<sequence>MNFLGVSRSTIFSPHSEERDAAIFFAVVDGLKDAGHTVHTISEDKLTQVPIQLDGIFTMSRGTRALQLLEAAEVHNLPIFNSPKSLLENTRTKISKLFDKEDIPAPKCCAITCTSLPSLSYPFWIKRGDTCAQDAADVCFVASETEYTKALHQYEERNVTDLLAVEHLEGDLVKFYGVEGTDFFFSYYPTLGQQFSKFGLEEINGQPRLFPFDASALKQEADRAARLTGFVIYGGDCVISANGSFKIIDFNDWPSFSLCRKLAARAIVERIIDSYGK</sequence>
<evidence type="ECO:0000313" key="1">
    <source>
        <dbReference type="EMBL" id="MBB3703115.1"/>
    </source>
</evidence>
<comment type="caution">
    <text evidence="1">The sequence shown here is derived from an EMBL/GenBank/DDBJ whole genome shotgun (WGS) entry which is preliminary data.</text>
</comment>
<organism evidence="1 2">
    <name type="scientific">Alloprevotella rava</name>
    <dbReference type="NCBI Taxonomy" id="671218"/>
    <lineage>
        <taxon>Bacteria</taxon>
        <taxon>Pseudomonadati</taxon>
        <taxon>Bacteroidota</taxon>
        <taxon>Bacteroidia</taxon>
        <taxon>Bacteroidales</taxon>
        <taxon>Prevotellaceae</taxon>
        <taxon>Alloprevotella</taxon>
    </lineage>
</organism>
<accession>A0A7W5XYC0</accession>
<dbReference type="Gene3D" id="3.30.470.20">
    <property type="entry name" value="ATP-grasp fold, B domain"/>
    <property type="match status" value="1"/>
</dbReference>
<evidence type="ECO:0000313" key="2">
    <source>
        <dbReference type="Proteomes" id="UP000541425"/>
    </source>
</evidence>
<evidence type="ECO:0008006" key="3">
    <source>
        <dbReference type="Google" id="ProtNLM"/>
    </source>
</evidence>
<dbReference type="RefSeq" id="WP_183697128.1">
    <property type="nucleotide sequence ID" value="NZ_JACICA010000008.1"/>
</dbReference>
<dbReference type="EMBL" id="JACICA010000008">
    <property type="protein sequence ID" value="MBB3703115.1"/>
    <property type="molecule type" value="Genomic_DNA"/>
</dbReference>
<proteinExistence type="predicted"/>
<gene>
    <name evidence="1" type="ORF">FHS60_001593</name>
</gene>
<protein>
    <recommendedName>
        <fullName evidence="3">ATP-grasp domain-containing protein</fullName>
    </recommendedName>
</protein>
<dbReference type="Proteomes" id="UP000541425">
    <property type="component" value="Unassembled WGS sequence"/>
</dbReference>
<dbReference type="AlphaFoldDB" id="A0A7W5XYC0"/>
<name>A0A7W5XYC0_9BACT</name>
<reference evidence="1 2" key="1">
    <citation type="submission" date="2020-08" db="EMBL/GenBank/DDBJ databases">
        <title>Genomic Encyclopedia of Type Strains, Phase IV (KMG-IV): sequencing the most valuable type-strain genomes for metagenomic binning, comparative biology and taxonomic classification.</title>
        <authorList>
            <person name="Goeker M."/>
        </authorList>
    </citation>
    <scope>NUCLEOTIDE SEQUENCE [LARGE SCALE GENOMIC DNA]</scope>
    <source>
        <strain evidence="1 2">DSM 22548</strain>
    </source>
</reference>
<dbReference type="SUPFAM" id="SSF56059">
    <property type="entry name" value="Glutathione synthetase ATP-binding domain-like"/>
    <property type="match status" value="1"/>
</dbReference>